<organism evidence="2 3">
    <name type="scientific">Tanacetum coccineum</name>
    <dbReference type="NCBI Taxonomy" id="301880"/>
    <lineage>
        <taxon>Eukaryota</taxon>
        <taxon>Viridiplantae</taxon>
        <taxon>Streptophyta</taxon>
        <taxon>Embryophyta</taxon>
        <taxon>Tracheophyta</taxon>
        <taxon>Spermatophyta</taxon>
        <taxon>Magnoliopsida</taxon>
        <taxon>eudicotyledons</taxon>
        <taxon>Gunneridae</taxon>
        <taxon>Pentapetalae</taxon>
        <taxon>asterids</taxon>
        <taxon>campanulids</taxon>
        <taxon>Asterales</taxon>
        <taxon>Asteraceae</taxon>
        <taxon>Asteroideae</taxon>
        <taxon>Anthemideae</taxon>
        <taxon>Anthemidinae</taxon>
        <taxon>Tanacetum</taxon>
    </lineage>
</organism>
<feature type="region of interest" description="Disordered" evidence="1">
    <location>
        <begin position="146"/>
        <end position="175"/>
    </location>
</feature>
<reference evidence="2" key="2">
    <citation type="submission" date="2022-01" db="EMBL/GenBank/DDBJ databases">
        <authorList>
            <person name="Yamashiro T."/>
            <person name="Shiraishi A."/>
            <person name="Satake H."/>
            <person name="Nakayama K."/>
        </authorList>
    </citation>
    <scope>NUCLEOTIDE SEQUENCE</scope>
</reference>
<name>A0ABQ5ED14_9ASTR</name>
<feature type="region of interest" description="Disordered" evidence="1">
    <location>
        <begin position="1"/>
        <end position="62"/>
    </location>
</feature>
<gene>
    <name evidence="2" type="ORF">Tco_0974957</name>
</gene>
<sequence>MLTQAAVKEGEGSDQPTEPQPAPSSAHPSLGDQPHVPESSSRPANTYSPSINLEGTGRSERDQVHLSHNSPLLGGHTSDRAEDGLNLDELLILCTNLSNRVLALETSKDAQATKILKLKTRIKMLEKKCKLNISHHRAWLKSVSRLSRKKKLGQKESVPKQGRKNAKPKSTLDDSAFDDLDADLAYGMDDMETEEVVNEGRQSNKTKELNLDVDVEVIAEDKGSSEKGGSIVSTARPDVGNARQEIGTPDPTTPLTTTTIFDDEEMTVADTLVKMKDNKAKGVVFKDTKELVRPVRSVLTLKPLLSIDPKDKGKGFLEEPKPAKKMTRSDFDAAQVARDAEVARQLEVELQAEVEKERQREEQASMDYIANLYDEVQARIDTDHELAIRLTHEE</sequence>
<keyword evidence="3" id="KW-1185">Reference proteome</keyword>
<comment type="caution">
    <text evidence="2">The sequence shown here is derived from an EMBL/GenBank/DDBJ whole genome shotgun (WGS) entry which is preliminary data.</text>
</comment>
<dbReference type="EMBL" id="BQNB010016183">
    <property type="protein sequence ID" value="GJT48800.1"/>
    <property type="molecule type" value="Genomic_DNA"/>
</dbReference>
<evidence type="ECO:0000256" key="1">
    <source>
        <dbReference type="SAM" id="MobiDB-lite"/>
    </source>
</evidence>
<proteinExistence type="predicted"/>
<evidence type="ECO:0000313" key="3">
    <source>
        <dbReference type="Proteomes" id="UP001151760"/>
    </source>
</evidence>
<reference evidence="2" key="1">
    <citation type="journal article" date="2022" name="Int. J. Mol. Sci.">
        <title>Draft Genome of Tanacetum Coccineum: Genomic Comparison of Closely Related Tanacetum-Family Plants.</title>
        <authorList>
            <person name="Yamashiro T."/>
            <person name="Shiraishi A."/>
            <person name="Nakayama K."/>
            <person name="Satake H."/>
        </authorList>
    </citation>
    <scope>NUCLEOTIDE SEQUENCE</scope>
</reference>
<feature type="compositionally biased region" description="Polar residues" evidence="1">
    <location>
        <begin position="38"/>
        <end position="53"/>
    </location>
</feature>
<accession>A0ABQ5ED14</accession>
<protein>
    <submittedName>
        <fullName evidence="2">Uncharacterized protein</fullName>
    </submittedName>
</protein>
<evidence type="ECO:0000313" key="2">
    <source>
        <dbReference type="EMBL" id="GJT48800.1"/>
    </source>
</evidence>
<dbReference type="Proteomes" id="UP001151760">
    <property type="component" value="Unassembled WGS sequence"/>
</dbReference>